<dbReference type="AlphaFoldDB" id="A0A0X1T1P5"/>
<keyword evidence="2" id="KW-1185">Reference proteome</keyword>
<proteinExistence type="predicted"/>
<reference evidence="1 2" key="1">
    <citation type="submission" date="2016-01" db="EMBL/GenBank/DDBJ databases">
        <authorList>
            <person name="McClelland M."/>
            <person name="Jain A."/>
            <person name="Saraogi P."/>
            <person name="Mendelson R."/>
            <person name="Westerman R."/>
            <person name="SanMiguel P."/>
            <person name="Csonka L."/>
        </authorList>
    </citation>
    <scope>NUCLEOTIDE SEQUENCE [LARGE SCALE GENOMIC DNA]</scope>
    <source>
        <strain evidence="1 2">NCPPB 2472</strain>
    </source>
</reference>
<sequence length="182" mass="21021">MGKPTSGIAWRAATIAGTVYDLSHLAPHLWEVTIPGKDEKPDLSLKVNVTYGLHCFARDPLPGEQVSEESWYADSREKRVFCSFRWELSKQLPGIISTLGERRCMHTGREEFVTIEVMHQGRTFDYAVFFTVTKAKKVEGAHLNLFVNSAHERYDPLQYKKPISFKFILLNRYQDKEIKMPR</sequence>
<dbReference type="RefSeq" id="WP_060782923.1">
    <property type="nucleotide sequence ID" value="NZ_CP014135.1"/>
</dbReference>
<dbReference type="KEGG" id="pagb:AWM79_12130"/>
<organism evidence="1 2">
    <name type="scientific">Pseudomonas agarici</name>
    <dbReference type="NCBI Taxonomy" id="46677"/>
    <lineage>
        <taxon>Bacteria</taxon>
        <taxon>Pseudomonadati</taxon>
        <taxon>Pseudomonadota</taxon>
        <taxon>Gammaproteobacteria</taxon>
        <taxon>Pseudomonadales</taxon>
        <taxon>Pseudomonadaceae</taxon>
        <taxon>Pseudomonas</taxon>
    </lineage>
</organism>
<gene>
    <name evidence="1" type="ORF">AWM79_12130</name>
</gene>
<dbReference type="Proteomes" id="UP000063229">
    <property type="component" value="Chromosome"/>
</dbReference>
<protein>
    <recommendedName>
        <fullName evidence="3">Heat-shock protein</fullName>
    </recommendedName>
</protein>
<evidence type="ECO:0008006" key="3">
    <source>
        <dbReference type="Google" id="ProtNLM"/>
    </source>
</evidence>
<evidence type="ECO:0000313" key="2">
    <source>
        <dbReference type="Proteomes" id="UP000063229"/>
    </source>
</evidence>
<evidence type="ECO:0000313" key="1">
    <source>
        <dbReference type="EMBL" id="AMB86006.1"/>
    </source>
</evidence>
<dbReference type="EMBL" id="CP014135">
    <property type="protein sequence ID" value="AMB86006.1"/>
    <property type="molecule type" value="Genomic_DNA"/>
</dbReference>
<name>A0A0X1T1P5_PSEAA</name>
<accession>A0A0X1T1P5</accession>